<dbReference type="InterPro" id="IPR029058">
    <property type="entry name" value="AB_hydrolase_fold"/>
</dbReference>
<dbReference type="Proteomes" id="UP000583556">
    <property type="component" value="Unassembled WGS sequence"/>
</dbReference>
<dbReference type="PANTHER" id="PTHR48081">
    <property type="entry name" value="AB HYDROLASE SUPERFAMILY PROTEIN C4A8.06C"/>
    <property type="match status" value="1"/>
</dbReference>
<dbReference type="GO" id="GO:0016787">
    <property type="term" value="F:hydrolase activity"/>
    <property type="evidence" value="ECO:0007669"/>
    <property type="project" value="UniProtKB-KW"/>
</dbReference>
<dbReference type="InterPro" id="IPR050300">
    <property type="entry name" value="GDXG_lipolytic_enzyme"/>
</dbReference>
<name>A0A7Y0GBC6_9SPHN</name>
<evidence type="ECO:0000313" key="5">
    <source>
        <dbReference type="Proteomes" id="UP000583556"/>
    </source>
</evidence>
<dbReference type="Gene3D" id="3.40.50.1820">
    <property type="entry name" value="alpha/beta hydrolase"/>
    <property type="match status" value="1"/>
</dbReference>
<evidence type="ECO:0000313" key="4">
    <source>
        <dbReference type="EMBL" id="NML94492.1"/>
    </source>
</evidence>
<proteinExistence type="predicted"/>
<comment type="caution">
    <text evidence="4">The sequence shown here is derived from an EMBL/GenBank/DDBJ whole genome shotgun (WGS) entry which is preliminary data.</text>
</comment>
<feature type="chain" id="PRO_5031102291" evidence="2">
    <location>
        <begin position="26"/>
        <end position="312"/>
    </location>
</feature>
<dbReference type="PANTHER" id="PTHR48081:SF6">
    <property type="entry name" value="PEPTIDASE S9 PROLYL OLIGOPEPTIDASE CATALYTIC DOMAIN-CONTAINING PROTEIN"/>
    <property type="match status" value="1"/>
</dbReference>
<dbReference type="EMBL" id="JABBGM010000005">
    <property type="protein sequence ID" value="NML94492.1"/>
    <property type="molecule type" value="Genomic_DNA"/>
</dbReference>
<keyword evidence="1 4" id="KW-0378">Hydrolase</keyword>
<reference evidence="4 5" key="1">
    <citation type="submission" date="2020-04" db="EMBL/GenBank/DDBJ databases">
        <title>Novosphingobium sp. TW-4 isolated from soil.</title>
        <authorList>
            <person name="Dahal R.H."/>
            <person name="Chaudhary D.K."/>
        </authorList>
    </citation>
    <scope>NUCLEOTIDE SEQUENCE [LARGE SCALE GENOMIC DNA]</scope>
    <source>
        <strain evidence="4 5">TW-4</strain>
    </source>
</reference>
<accession>A0A7Y0GBC6</accession>
<keyword evidence="2" id="KW-0732">Signal</keyword>
<dbReference type="InterPro" id="IPR049492">
    <property type="entry name" value="BD-FAE-like_dom"/>
</dbReference>
<protein>
    <submittedName>
        <fullName evidence="4">Alpha/beta hydrolase fold domain-containing protein</fullName>
    </submittedName>
</protein>
<feature type="domain" description="BD-FAE-like" evidence="3">
    <location>
        <begin position="169"/>
        <end position="209"/>
    </location>
</feature>
<dbReference type="Pfam" id="PF20434">
    <property type="entry name" value="BD-FAE"/>
    <property type="match status" value="1"/>
</dbReference>
<organism evidence="4 5">
    <name type="scientific">Novosphingobium olei</name>
    <dbReference type="NCBI Taxonomy" id="2728851"/>
    <lineage>
        <taxon>Bacteria</taxon>
        <taxon>Pseudomonadati</taxon>
        <taxon>Pseudomonadota</taxon>
        <taxon>Alphaproteobacteria</taxon>
        <taxon>Sphingomonadales</taxon>
        <taxon>Sphingomonadaceae</taxon>
        <taxon>Novosphingobium</taxon>
    </lineage>
</organism>
<sequence length="312" mass="32545">MKARKAVLLALNLALTVAVTAPAFAQGGPPPSEPVAAPAEPGAIALYGDKTPGSAASEQWIKFMGRDLAVRNVTRPTITPVLPDPAKATGAAVVVAPGGAFMMLAMDHEGWNVARALADRGIAAFVLKYRLNPTPKDDGEAGKFMGAALQSELGHPMTGELLGKSSAPADGKAAVAWVRAHATQYGIDPARVGMIGFSAGAMTTRRVGLDADTPSRPAFLGYIYGPQDAEPVPADAPPMFDAIALDDSLFPSKGFPIAQAYLAAKRPVEIHGYQRGDHGFGLGVPGTTTTLLIDQFTAWLSMQGFLTRKDSK</sequence>
<evidence type="ECO:0000256" key="2">
    <source>
        <dbReference type="SAM" id="SignalP"/>
    </source>
</evidence>
<dbReference type="AlphaFoldDB" id="A0A7Y0GBC6"/>
<evidence type="ECO:0000256" key="1">
    <source>
        <dbReference type="ARBA" id="ARBA00022801"/>
    </source>
</evidence>
<keyword evidence="5" id="KW-1185">Reference proteome</keyword>
<dbReference type="RefSeq" id="WP_169493772.1">
    <property type="nucleotide sequence ID" value="NZ_JABBGM010000005.1"/>
</dbReference>
<evidence type="ECO:0000259" key="3">
    <source>
        <dbReference type="Pfam" id="PF20434"/>
    </source>
</evidence>
<dbReference type="SUPFAM" id="SSF53474">
    <property type="entry name" value="alpha/beta-Hydrolases"/>
    <property type="match status" value="1"/>
</dbReference>
<feature type="signal peptide" evidence="2">
    <location>
        <begin position="1"/>
        <end position="25"/>
    </location>
</feature>
<gene>
    <name evidence="4" type="ORF">HHL27_12535</name>
</gene>